<evidence type="ECO:0000256" key="2">
    <source>
        <dbReference type="ARBA" id="ARBA00004377"/>
    </source>
</evidence>
<evidence type="ECO:0000256" key="1">
    <source>
        <dbReference type="ARBA" id="ARBA00002057"/>
    </source>
</evidence>
<dbReference type="Pfam" id="PF03170">
    <property type="entry name" value="BcsB"/>
    <property type="match status" value="1"/>
</dbReference>
<keyword evidence="13 15" id="KW-0472">Membrane</keyword>
<dbReference type="PANTHER" id="PTHR39083:SF1">
    <property type="entry name" value="CYCLIC DI-GMP-BINDING PROTEIN"/>
    <property type="match status" value="1"/>
</dbReference>
<evidence type="ECO:0000313" key="17">
    <source>
        <dbReference type="Proteomes" id="UP000774958"/>
    </source>
</evidence>
<keyword evidence="12 15" id="KW-1133">Transmembrane helix</keyword>
<sequence>MNRQAYLLPLLLLMHGPARADAIGPQAQVPPPVEQRELTLKQIAATPGTLSLLGTRPGGLADFTVRRDQVVTGATLDLDYTPSPSLLPLLSQVKVYLNDELMGVTPLMKEQLGQRSHARIPLDPRYAKDFNRLRFDFIGHYQKVCENPASSALWLNVNRDSKLSLTLQTLPVRNELSFFPMPFLDTRDQGKLVLPMVFSGAVPLIEQQAAGVLASWFGTRADWRGQHFPVLIDQLPERNGVIFATNEQRPPFLADYPKVDGPTIDMISSPDNPYVKLLLVLGRHGEDLLTASRAIAQGNVLLRGQSVRVDDLTPLAPRQPYDAPNWLRLDRPVRFGELVEYEGQLQASGAQPWPLALTLRLPPDLYLLASRGIKMDLRYHNTAPLSRDGSRLDLAVNDQFIRSYALEPEALKGEQMLTLPLWLAGDDDARALRMPGLKVAQPNRLNFVFQYAGRAIGGNADGRCDTIMPPPQRVRIDEGSTLDLTGYRHFIEMPNLKVFAGAGFPFSRLADLSETQVLMPARPLPAQITTLLDILGAIGAETGYPALSVRLVDDWEQAREADLDTLLIGSLPKELGMDAEPNALLAAGKSWVNQPRRPSQGDLLASLEDRQPEARIAMSGNGAIAAILGLQSPRHEQRSLVALLAGGEAGVELLNKALQDPTQRNKIGGSVAIIRESGVSSLTVGERYEVGYIPWWERLWHFFANHPLRLAGLSLVSMLLLGWGLRLLLAGVSRRRLKEE</sequence>
<dbReference type="InterPro" id="IPR018513">
    <property type="entry name" value="Cell_synthase_bac"/>
</dbReference>
<evidence type="ECO:0000256" key="9">
    <source>
        <dbReference type="ARBA" id="ARBA00022636"/>
    </source>
</evidence>
<evidence type="ECO:0000256" key="8">
    <source>
        <dbReference type="ARBA" id="ARBA00022519"/>
    </source>
</evidence>
<accession>A0ABS7V5W8</accession>
<comment type="function">
    <text evidence="1 15">Binds the cellulose synthase activator, bis-(3'-5') cyclic diguanylic acid (c-di-GMP).</text>
</comment>
<keyword evidence="10 15" id="KW-0812">Transmembrane</keyword>
<dbReference type="NCBIfam" id="NF008325">
    <property type="entry name" value="PRK11114.1-3"/>
    <property type="match status" value="1"/>
</dbReference>
<comment type="pathway">
    <text evidence="3 15">Glycan metabolism; bacterial cellulose biosynthesis.</text>
</comment>
<keyword evidence="8 15" id="KW-0997">Cell inner membrane</keyword>
<evidence type="ECO:0000256" key="12">
    <source>
        <dbReference type="ARBA" id="ARBA00022989"/>
    </source>
</evidence>
<gene>
    <name evidence="16" type="primary">bcsB</name>
    <name evidence="16" type="ORF">LA374_00805</name>
</gene>
<organism evidence="16 17">
    <name type="scientific">Aeromonas schubertii</name>
    <dbReference type="NCBI Taxonomy" id="652"/>
    <lineage>
        <taxon>Bacteria</taxon>
        <taxon>Pseudomonadati</taxon>
        <taxon>Pseudomonadota</taxon>
        <taxon>Gammaproteobacteria</taxon>
        <taxon>Aeromonadales</taxon>
        <taxon>Aeromonadaceae</taxon>
        <taxon>Aeromonas</taxon>
    </lineage>
</organism>
<evidence type="ECO:0000256" key="14">
    <source>
        <dbReference type="ARBA" id="ARBA00033444"/>
    </source>
</evidence>
<evidence type="ECO:0000256" key="4">
    <source>
        <dbReference type="ARBA" id="ARBA00010714"/>
    </source>
</evidence>
<comment type="subcellular location">
    <subcellularLocation>
        <location evidence="2">Cell inner membrane</location>
        <topology evidence="2">Single-pass membrane protein</topology>
    </subcellularLocation>
</comment>
<evidence type="ECO:0000256" key="5">
    <source>
        <dbReference type="ARBA" id="ARBA00011437"/>
    </source>
</evidence>
<evidence type="ECO:0000313" key="16">
    <source>
        <dbReference type="EMBL" id="MBZ6064759.1"/>
    </source>
</evidence>
<proteinExistence type="inferred from homology"/>
<dbReference type="NCBIfam" id="NF008323">
    <property type="entry name" value="PRK11114.1-1"/>
    <property type="match status" value="1"/>
</dbReference>
<feature type="signal peptide" evidence="15">
    <location>
        <begin position="1"/>
        <end position="20"/>
    </location>
</feature>
<evidence type="ECO:0000256" key="6">
    <source>
        <dbReference type="ARBA" id="ARBA00021844"/>
    </source>
</evidence>
<evidence type="ECO:0000256" key="11">
    <source>
        <dbReference type="ARBA" id="ARBA00022916"/>
    </source>
</evidence>
<dbReference type="PRINTS" id="PR01440">
    <property type="entry name" value="CELLSNTHASEB"/>
</dbReference>
<dbReference type="Gene3D" id="2.60.120.260">
    <property type="entry name" value="Galactose-binding domain-like"/>
    <property type="match status" value="2"/>
</dbReference>
<comment type="caution">
    <text evidence="16">The sequence shown here is derived from an EMBL/GenBank/DDBJ whole genome shotgun (WGS) entry which is preliminary data.</text>
</comment>
<keyword evidence="15" id="KW-0732">Signal</keyword>
<keyword evidence="17" id="KW-1185">Reference proteome</keyword>
<evidence type="ECO:0000256" key="15">
    <source>
        <dbReference type="RuleBase" id="RU365021"/>
    </source>
</evidence>
<dbReference type="PANTHER" id="PTHR39083">
    <property type="entry name" value="CYCLIC DI-GMP-BINDING PROTEIN"/>
    <property type="match status" value="1"/>
</dbReference>
<keyword evidence="11 15" id="KW-0135">Cellulose biosynthesis</keyword>
<dbReference type="InterPro" id="IPR003920">
    <property type="entry name" value="Cell_synth_B"/>
</dbReference>
<dbReference type="EMBL" id="JAIRBT010000001">
    <property type="protein sequence ID" value="MBZ6064759.1"/>
    <property type="molecule type" value="Genomic_DNA"/>
</dbReference>
<reference evidence="16 17" key="1">
    <citation type="submission" date="2021-09" db="EMBL/GenBank/DDBJ databases">
        <title>Aeromonas schubertii isolated from Asian sea bass.</title>
        <authorList>
            <person name="Pinpimai K."/>
        </authorList>
    </citation>
    <scope>NUCLEOTIDE SEQUENCE [LARGE SCALE GENOMIC DNA]</scope>
    <source>
        <strain evidence="16 17">CHULA2021a</strain>
    </source>
</reference>
<comment type="similarity">
    <text evidence="4 15">Belongs to the AcsB/BcsB family.</text>
</comment>
<keyword evidence="9 15" id="KW-0973">c-di-GMP</keyword>
<dbReference type="RefSeq" id="WP_224161778.1">
    <property type="nucleotide sequence ID" value="NZ_JAIRBT010000001.1"/>
</dbReference>
<evidence type="ECO:0000256" key="7">
    <source>
        <dbReference type="ARBA" id="ARBA00022475"/>
    </source>
</evidence>
<name>A0ABS7V5W8_9GAMM</name>
<feature type="transmembrane region" description="Helical" evidence="15">
    <location>
        <begin position="708"/>
        <end position="729"/>
    </location>
</feature>
<dbReference type="Proteomes" id="UP000774958">
    <property type="component" value="Unassembled WGS sequence"/>
</dbReference>
<keyword evidence="7 15" id="KW-1003">Cell membrane</keyword>
<evidence type="ECO:0000256" key="3">
    <source>
        <dbReference type="ARBA" id="ARBA00005186"/>
    </source>
</evidence>
<feature type="chain" id="PRO_5044960784" description="Cyclic di-GMP-binding protein" evidence="15">
    <location>
        <begin position="21"/>
        <end position="740"/>
    </location>
</feature>
<protein>
    <recommendedName>
        <fullName evidence="6 15">Cyclic di-GMP-binding protein</fullName>
    </recommendedName>
    <alternativeName>
        <fullName evidence="14 15">Cellulose synthase regulatory subunit</fullName>
    </alternativeName>
</protein>
<evidence type="ECO:0000256" key="13">
    <source>
        <dbReference type="ARBA" id="ARBA00023136"/>
    </source>
</evidence>
<comment type="subunit">
    <text evidence="5 15">Tightly associated with the cellulose synthase catalytic subunit.</text>
</comment>
<evidence type="ECO:0000256" key="10">
    <source>
        <dbReference type="ARBA" id="ARBA00022692"/>
    </source>
</evidence>